<proteinExistence type="predicted"/>
<dbReference type="Proteomes" id="UP000186817">
    <property type="component" value="Unassembled WGS sequence"/>
</dbReference>
<evidence type="ECO:0000313" key="4">
    <source>
        <dbReference type="Proteomes" id="UP000186817"/>
    </source>
</evidence>
<feature type="compositionally biased region" description="Basic residues" evidence="2">
    <location>
        <begin position="198"/>
        <end position="211"/>
    </location>
</feature>
<organism evidence="3 4">
    <name type="scientific">Symbiodinium microadriaticum</name>
    <name type="common">Dinoflagellate</name>
    <name type="synonym">Zooxanthella microadriatica</name>
    <dbReference type="NCBI Taxonomy" id="2951"/>
    <lineage>
        <taxon>Eukaryota</taxon>
        <taxon>Sar</taxon>
        <taxon>Alveolata</taxon>
        <taxon>Dinophyceae</taxon>
        <taxon>Suessiales</taxon>
        <taxon>Symbiodiniaceae</taxon>
        <taxon>Symbiodinium</taxon>
    </lineage>
</organism>
<feature type="compositionally biased region" description="Low complexity" evidence="2">
    <location>
        <begin position="761"/>
        <end position="785"/>
    </location>
</feature>
<feature type="region of interest" description="Disordered" evidence="2">
    <location>
        <begin position="1"/>
        <end position="69"/>
    </location>
</feature>
<dbReference type="EMBL" id="LSRX01000655">
    <property type="protein sequence ID" value="OLP91649.1"/>
    <property type="molecule type" value="Genomic_DNA"/>
</dbReference>
<gene>
    <name evidence="3" type="ORF">AK812_SmicGene26615</name>
</gene>
<feature type="region of interest" description="Disordered" evidence="2">
    <location>
        <begin position="168"/>
        <end position="326"/>
    </location>
</feature>
<accession>A0A1Q9D942</accession>
<feature type="region of interest" description="Disordered" evidence="2">
    <location>
        <begin position="338"/>
        <end position="390"/>
    </location>
</feature>
<feature type="coiled-coil region" evidence="1">
    <location>
        <begin position="124"/>
        <end position="151"/>
    </location>
</feature>
<feature type="compositionally biased region" description="Low complexity" evidence="2">
    <location>
        <begin position="294"/>
        <end position="303"/>
    </location>
</feature>
<keyword evidence="4" id="KW-1185">Reference proteome</keyword>
<feature type="compositionally biased region" description="Polar residues" evidence="2">
    <location>
        <begin position="847"/>
        <end position="858"/>
    </location>
</feature>
<feature type="region of interest" description="Disordered" evidence="2">
    <location>
        <begin position="726"/>
        <end position="788"/>
    </location>
</feature>
<dbReference type="AlphaFoldDB" id="A0A1Q9D942"/>
<reference evidence="3 4" key="1">
    <citation type="submission" date="2016-02" db="EMBL/GenBank/DDBJ databases">
        <title>Genome analysis of coral dinoflagellate symbionts highlights evolutionary adaptations to a symbiotic lifestyle.</title>
        <authorList>
            <person name="Aranda M."/>
            <person name="Li Y."/>
            <person name="Liew Y.J."/>
            <person name="Baumgarten S."/>
            <person name="Simakov O."/>
            <person name="Wilson M."/>
            <person name="Piel J."/>
            <person name="Ashoor H."/>
            <person name="Bougouffa S."/>
            <person name="Bajic V.B."/>
            <person name="Ryu T."/>
            <person name="Ravasi T."/>
            <person name="Bayer T."/>
            <person name="Micklem G."/>
            <person name="Kim H."/>
            <person name="Bhak J."/>
            <person name="Lajeunesse T.C."/>
            <person name="Voolstra C.R."/>
        </authorList>
    </citation>
    <scope>NUCLEOTIDE SEQUENCE [LARGE SCALE GENOMIC DNA]</scope>
    <source>
        <strain evidence="3 4">CCMP2467</strain>
    </source>
</reference>
<evidence type="ECO:0000256" key="1">
    <source>
        <dbReference type="SAM" id="Coils"/>
    </source>
</evidence>
<feature type="compositionally biased region" description="Basic and acidic residues" evidence="2">
    <location>
        <begin position="21"/>
        <end position="37"/>
    </location>
</feature>
<feature type="region of interest" description="Disordered" evidence="2">
    <location>
        <begin position="802"/>
        <end position="862"/>
    </location>
</feature>
<name>A0A1Q9D942_SYMMI</name>
<dbReference type="OrthoDB" id="447132at2759"/>
<evidence type="ECO:0000313" key="3">
    <source>
        <dbReference type="EMBL" id="OLP91649.1"/>
    </source>
</evidence>
<protein>
    <submittedName>
        <fullName evidence="3">Uncharacterized protein</fullName>
    </submittedName>
</protein>
<feature type="compositionally biased region" description="Low complexity" evidence="2">
    <location>
        <begin position="343"/>
        <end position="362"/>
    </location>
</feature>
<keyword evidence="1" id="KW-0175">Coiled coil</keyword>
<comment type="caution">
    <text evidence="3">The sequence shown here is derived from an EMBL/GenBank/DDBJ whole genome shotgun (WGS) entry which is preliminary data.</text>
</comment>
<feature type="compositionally biased region" description="Polar residues" evidence="2">
    <location>
        <begin position="729"/>
        <end position="738"/>
    </location>
</feature>
<feature type="compositionally biased region" description="Basic and acidic residues" evidence="2">
    <location>
        <begin position="220"/>
        <end position="237"/>
    </location>
</feature>
<evidence type="ECO:0000256" key="2">
    <source>
        <dbReference type="SAM" id="MobiDB-lite"/>
    </source>
</evidence>
<feature type="compositionally biased region" description="Basic and acidic residues" evidence="2">
    <location>
        <begin position="802"/>
        <end position="818"/>
    </location>
</feature>
<feature type="compositionally biased region" description="Basic residues" evidence="2">
    <location>
        <begin position="177"/>
        <end position="189"/>
    </location>
</feature>
<feature type="compositionally biased region" description="Basic and acidic residues" evidence="2">
    <location>
        <begin position="830"/>
        <end position="843"/>
    </location>
</feature>
<feature type="compositionally biased region" description="Basic and acidic residues" evidence="2">
    <location>
        <begin position="252"/>
        <end position="274"/>
    </location>
</feature>
<sequence>MANGRGGKGEGKGKGGGKGKGKGEGKGKGRGKGEGKGRGWMHGCNSPSEAEEEGHLGPLQLPGDGSGTLLATDRQEIHDATGVSAAVRFRDSWGCRMLTLSGPPDHLTEAKRMAMSRILASQRREAESQELADVKERLGAAELKISALQHQVSYLVGGAHPMQMYAVGAVPAPPAPPHRHRRHSRRSRRNSSESTRSAPHRRRRSPSRSRGRTSTSPADRSADEAPKPKPAEARPAEDDPPPGLPLQHVKREKPEAAVDEKAAAEAEPAAKAEGEESPDDDSASSSPPPPAPKAKPAAAQAPEQHARPAPFPTGLGQGGLKQESPAGFAKASGWLLPQPASLPAEHPAEQPAEQQAAKQAEQPAHEEAAEAPPAKRCKEEVPADPSPSGNPCCSEIELIMAQRGYTLLSFALLGWQRSGFPSCATISMATKRFEEMLAFLQALKDTSESGTVAATQEKMMRGCLKDLELGPAVSMAAAQAMLEKLGKAGLPTGMQSAIAAAISSKVATPDAEAAEPEAQARKPKKGQQCHRYLHHFLRESDWKSLQGSVAFQAKQQTLAKGLVAMGLTNPTEGTYVLGVAVLYLSQHAGPAEKLQVSPQDALNTLEELKVKVRAWAKRGTHSGLSEYPRTPKELPEQLYRAAFAVEGPANCPLDEDQLVALADWLPARKSKATLLATKHARSLFQGMPSLAQQQMWMMQAQMQAAQGHGDDSLLPGLTFLPRRARQPKALQNASSASASPEKGADSQTAPAEELPAEKPAGETGMLQKQPQLALPAPQADAAPEAGEAVDRMAEEVQEHLQNKLNKRKEPSHKDDKPSKAAKAPKAAPKKKTEPKPKQADTARKAKSATTKLPTNGSTEARDPITLEKCSLYTCPNSQNWRVRLHGERKDKAFSWKSGAAEAWARLKAYVHGL</sequence>